<gene>
    <name evidence="1" type="ORF">ACFYXQ_40595</name>
</gene>
<evidence type="ECO:0000313" key="2">
    <source>
        <dbReference type="Proteomes" id="UP001601992"/>
    </source>
</evidence>
<organism evidence="1 2">
    <name type="scientific">Nocardia jiangxiensis</name>
    <dbReference type="NCBI Taxonomy" id="282685"/>
    <lineage>
        <taxon>Bacteria</taxon>
        <taxon>Bacillati</taxon>
        <taxon>Actinomycetota</taxon>
        <taxon>Actinomycetes</taxon>
        <taxon>Mycobacteriales</taxon>
        <taxon>Nocardiaceae</taxon>
        <taxon>Nocardia</taxon>
    </lineage>
</organism>
<comment type="caution">
    <text evidence="1">The sequence shown here is derived from an EMBL/GenBank/DDBJ whole genome shotgun (WGS) entry which is preliminary data.</text>
</comment>
<reference evidence="1 2" key="1">
    <citation type="submission" date="2024-10" db="EMBL/GenBank/DDBJ databases">
        <title>The Natural Products Discovery Center: Release of the First 8490 Sequenced Strains for Exploring Actinobacteria Biosynthetic Diversity.</title>
        <authorList>
            <person name="Kalkreuter E."/>
            <person name="Kautsar S.A."/>
            <person name="Yang D."/>
            <person name="Bader C.D."/>
            <person name="Teijaro C.N."/>
            <person name="Fluegel L."/>
            <person name="Davis C.M."/>
            <person name="Simpson J.R."/>
            <person name="Lauterbach L."/>
            <person name="Steele A.D."/>
            <person name="Gui C."/>
            <person name="Meng S."/>
            <person name="Li G."/>
            <person name="Viehrig K."/>
            <person name="Ye F."/>
            <person name="Su P."/>
            <person name="Kiefer A.F."/>
            <person name="Nichols A."/>
            <person name="Cepeda A.J."/>
            <person name="Yan W."/>
            <person name="Fan B."/>
            <person name="Jiang Y."/>
            <person name="Adhikari A."/>
            <person name="Zheng C.-J."/>
            <person name="Schuster L."/>
            <person name="Cowan T.M."/>
            <person name="Smanski M.J."/>
            <person name="Chevrette M.G."/>
            <person name="De Carvalho L.P.S."/>
            <person name="Shen B."/>
        </authorList>
    </citation>
    <scope>NUCLEOTIDE SEQUENCE [LARGE SCALE GENOMIC DNA]</scope>
    <source>
        <strain evidence="1 2">NPDC002593</strain>
    </source>
</reference>
<dbReference type="SUPFAM" id="SSF53756">
    <property type="entry name" value="UDP-Glycosyltransferase/glycogen phosphorylase"/>
    <property type="match status" value="1"/>
</dbReference>
<evidence type="ECO:0000313" key="1">
    <source>
        <dbReference type="EMBL" id="MFF3574064.1"/>
    </source>
</evidence>
<accession>A0ABW6SEK0</accession>
<sequence length="100" mass="11027">MRELAEYLGARTDSVLDVRRELNLSQHLADADLLLCHGSATSTLEALYKQVTPVIAPSHNDAYFVARQCLNAEAAVTIDWTTGFTRRNIRTAATTALHLT</sequence>
<protein>
    <submittedName>
        <fullName evidence="1">Uncharacterized protein</fullName>
    </submittedName>
</protein>
<keyword evidence="2" id="KW-1185">Reference proteome</keyword>
<name>A0ABW6SEK0_9NOCA</name>
<dbReference type="EMBL" id="JBIAQY010000023">
    <property type="protein sequence ID" value="MFF3574064.1"/>
    <property type="molecule type" value="Genomic_DNA"/>
</dbReference>
<proteinExistence type="predicted"/>
<dbReference type="RefSeq" id="WP_040830918.1">
    <property type="nucleotide sequence ID" value="NZ_JBIAQY010000023.1"/>
</dbReference>
<dbReference type="Gene3D" id="3.40.50.2000">
    <property type="entry name" value="Glycogen Phosphorylase B"/>
    <property type="match status" value="1"/>
</dbReference>
<dbReference type="Proteomes" id="UP001601992">
    <property type="component" value="Unassembled WGS sequence"/>
</dbReference>